<evidence type="ECO:0000256" key="1">
    <source>
        <dbReference type="SAM" id="Coils"/>
    </source>
</evidence>
<reference evidence="2 3" key="1">
    <citation type="submission" date="2018-06" db="EMBL/GenBank/DDBJ databases">
        <authorList>
            <consortium name="Pathogen Informatics"/>
            <person name="Doyle S."/>
        </authorList>
    </citation>
    <scope>NUCLEOTIDE SEQUENCE [LARGE SCALE GENOMIC DNA]</scope>
    <source>
        <strain evidence="2 3">NCTC12722</strain>
    </source>
</reference>
<dbReference type="RefSeq" id="WP_002716883.1">
    <property type="nucleotide sequence ID" value="NZ_UFSI01000001.1"/>
</dbReference>
<keyword evidence="1" id="KW-0175">Coiled coil</keyword>
<evidence type="ECO:0000313" key="3">
    <source>
        <dbReference type="Proteomes" id="UP000254343"/>
    </source>
</evidence>
<organism evidence="2 3">
    <name type="scientific">Afipia felis</name>
    <name type="common">Cat scratch disease bacillus</name>
    <dbReference type="NCBI Taxonomy" id="1035"/>
    <lineage>
        <taxon>Bacteria</taxon>
        <taxon>Pseudomonadati</taxon>
        <taxon>Pseudomonadota</taxon>
        <taxon>Alphaproteobacteria</taxon>
        <taxon>Hyphomicrobiales</taxon>
        <taxon>Nitrobacteraceae</taxon>
        <taxon>Afipia</taxon>
    </lineage>
</organism>
<evidence type="ECO:0000313" key="2">
    <source>
        <dbReference type="EMBL" id="SUU86059.1"/>
    </source>
</evidence>
<dbReference type="OrthoDB" id="7500285at2"/>
<accession>A0A380WBP5</accession>
<sequence>MEMETNPRAVIGNNQPPDAIIFEEIQTLFDEAKNWADGEPITNEQQHDAVTKLYDGLHDAGKRADELRKEEKKPLDDEIKAIQDRYNPYIQPKKGKVDLGKDALGKMLATWRAAVAKKKEEASRLAREEADRKIAEAQAAIRASSGNLAERETAEELLKEAKQSDRFAKRADKAATTGTGLRTVWIATLEDADAALDWAYGREPSRFTELVQQMANEAVRAGARSVPGFVVREEKRAA</sequence>
<name>A0A380WBP5_AFIFE</name>
<dbReference type="Proteomes" id="UP000254343">
    <property type="component" value="Unassembled WGS sequence"/>
</dbReference>
<feature type="coiled-coil region" evidence="1">
    <location>
        <begin position="108"/>
        <end position="147"/>
    </location>
</feature>
<dbReference type="EMBL" id="UIGB01000001">
    <property type="protein sequence ID" value="SUU86059.1"/>
    <property type="molecule type" value="Genomic_DNA"/>
</dbReference>
<gene>
    <name evidence="2" type="ORF">NCTC12722_03280</name>
</gene>
<proteinExistence type="predicted"/>
<dbReference type="AlphaFoldDB" id="A0A380WBP5"/>
<protein>
    <submittedName>
        <fullName evidence="2">Uncharacterized protein</fullName>
    </submittedName>
</protein>